<reference evidence="10 11" key="1">
    <citation type="submission" date="2017-01" db="EMBL/GenBank/DDBJ databases">
        <title>Genome analysis of Paenibacillus selenitrireducens ES3-24.</title>
        <authorList>
            <person name="Xu D."/>
            <person name="Yao R."/>
            <person name="Zheng S."/>
        </authorList>
    </citation>
    <scope>NUCLEOTIDE SEQUENCE [LARGE SCALE GENOMIC DNA]</scope>
    <source>
        <strain evidence="10 11">ES3-24</strain>
    </source>
</reference>
<sequence>MLHSKMKWLLKETPQQDQIQALADQLGVSPMLAQMLWVRGIQNVDQAKLFLHGNLDHLHDPMKLKGMAKAVGRIQQALASGEKIRVFGDYDADGISSTSLMIALLNQLGANFDTYIPHRTKEGYGLNLTAMDHALEHGVKLIVTVDTGISAVPQIAYANQLGIDVIVTDHHEPPEVLPDAFTLVNPKLPDCPYPFKGLAGVGVAFKLAQALLGRVPEELLEYVTLGTIADLMPLQGENRILVRQGLNRMRDSSNLGIRALFETAEIQLSQIGSTQVAFAMAPRINASGRLEHAQIAVQLLTTEDPKEAKELAQHLDALNRARQDLVEEIANEAVIQLEQKMQLSPDGRVPNVIILAGEDWNVGVIGIVASKILERHYRPTLILGIDPETGKCKGSARSIQGFDMYEALTECSDLLEHYGGHQAAAGLTVQRENIGAFEERMNQLADQWLTPEHYVASTEVDLECQLCDANLALIESLAMLEPFGMSNPAPRVMMKGLRVKDRRQLGQEKQHLKLTLSEGSTELDAIAFRSGELATLMADHAALDVLGELQVNEWNGRRKAQLLVQDMAVRHTQWFDGRGNRNPKRYIEETYSAWEQVASGSAADAEKQGIVACEDFWRRDPFSQEIDLEKFSLWVYDNEVGIRPASPAKNMDTVPYELGKLKSLYMVDVPDTMQVIDRILDQGNQLERIHALYADTIAPAERLTIPSREQFKRIYVEMRNEGSWPAAMKGNSFIYRLQKQTGLSQRTLDYVMAVFKELAFIVEHSGTISMNDQPQKADLTTAKAYQELEQRTEVEQQLVGSSSEQLSKRFQRRYYKS</sequence>
<gene>
    <name evidence="10" type="ORF">BVG16_06505</name>
</gene>
<keyword evidence="4" id="KW-0378">Hydrolase</keyword>
<dbReference type="GO" id="GO:0006281">
    <property type="term" value="P:DNA repair"/>
    <property type="evidence" value="ECO:0007669"/>
    <property type="project" value="InterPro"/>
</dbReference>
<feature type="domain" description="DHHA1" evidence="7">
    <location>
        <begin position="351"/>
        <end position="444"/>
    </location>
</feature>
<keyword evidence="5 10" id="KW-0269">Exonuclease</keyword>
<evidence type="ECO:0000256" key="5">
    <source>
        <dbReference type="ARBA" id="ARBA00022839"/>
    </source>
</evidence>
<feature type="domain" description="Single-stranded-DNA-specific exonuclease RecJ C-terminal" evidence="8">
    <location>
        <begin position="660"/>
        <end position="808"/>
    </location>
</feature>
<evidence type="ECO:0000259" key="6">
    <source>
        <dbReference type="Pfam" id="PF01368"/>
    </source>
</evidence>
<evidence type="ECO:0000256" key="3">
    <source>
        <dbReference type="ARBA" id="ARBA00022722"/>
    </source>
</evidence>
<dbReference type="InterPro" id="IPR018779">
    <property type="entry name" value="RecJ_C"/>
</dbReference>
<dbReference type="Pfam" id="PF01368">
    <property type="entry name" value="DHH"/>
    <property type="match status" value="1"/>
</dbReference>
<protein>
    <recommendedName>
        <fullName evidence="2">Single-stranded-DNA-specific exonuclease RecJ</fullName>
    </recommendedName>
</protein>
<dbReference type="InterPro" id="IPR051673">
    <property type="entry name" value="SSDNA_exonuclease_RecJ"/>
</dbReference>
<dbReference type="Proteomes" id="UP000190188">
    <property type="component" value="Unassembled WGS sequence"/>
</dbReference>
<dbReference type="Gene3D" id="3.90.1640.30">
    <property type="match status" value="1"/>
</dbReference>
<evidence type="ECO:0000259" key="9">
    <source>
        <dbReference type="Pfam" id="PF17768"/>
    </source>
</evidence>
<keyword evidence="11" id="KW-1185">Reference proteome</keyword>
<organism evidence="10 11">
    <name type="scientific">Paenibacillus selenitireducens</name>
    <dbReference type="NCBI Taxonomy" id="1324314"/>
    <lineage>
        <taxon>Bacteria</taxon>
        <taxon>Bacillati</taxon>
        <taxon>Bacillota</taxon>
        <taxon>Bacilli</taxon>
        <taxon>Bacillales</taxon>
        <taxon>Paenibacillaceae</taxon>
        <taxon>Paenibacillus</taxon>
    </lineage>
</organism>
<dbReference type="InterPro" id="IPR004610">
    <property type="entry name" value="RecJ"/>
</dbReference>
<feature type="domain" description="DDH" evidence="6">
    <location>
        <begin position="83"/>
        <end position="227"/>
    </location>
</feature>
<name>A0A1T2XKP2_9BACL</name>
<dbReference type="PANTHER" id="PTHR30255:SF2">
    <property type="entry name" value="SINGLE-STRANDED-DNA-SPECIFIC EXONUCLEASE RECJ"/>
    <property type="match status" value="1"/>
</dbReference>
<feature type="domain" description="RecJ OB" evidence="9">
    <location>
        <begin position="460"/>
        <end position="566"/>
    </location>
</feature>
<dbReference type="SUPFAM" id="SSF64182">
    <property type="entry name" value="DHH phosphoesterases"/>
    <property type="match status" value="1"/>
</dbReference>
<evidence type="ECO:0000259" key="8">
    <source>
        <dbReference type="Pfam" id="PF10141"/>
    </source>
</evidence>
<evidence type="ECO:0000256" key="1">
    <source>
        <dbReference type="ARBA" id="ARBA00005915"/>
    </source>
</evidence>
<evidence type="ECO:0000313" key="11">
    <source>
        <dbReference type="Proteomes" id="UP000190188"/>
    </source>
</evidence>
<dbReference type="Pfam" id="PF10141">
    <property type="entry name" value="ssDNA-exonuc_C"/>
    <property type="match status" value="1"/>
</dbReference>
<comment type="similarity">
    <text evidence="1">Belongs to the RecJ family.</text>
</comment>
<dbReference type="PANTHER" id="PTHR30255">
    <property type="entry name" value="SINGLE-STRANDED-DNA-SPECIFIC EXONUCLEASE RECJ"/>
    <property type="match status" value="1"/>
</dbReference>
<dbReference type="GO" id="GO:0008409">
    <property type="term" value="F:5'-3' exonuclease activity"/>
    <property type="evidence" value="ECO:0007669"/>
    <property type="project" value="InterPro"/>
</dbReference>
<dbReference type="GO" id="GO:0003676">
    <property type="term" value="F:nucleic acid binding"/>
    <property type="evidence" value="ECO:0007669"/>
    <property type="project" value="InterPro"/>
</dbReference>
<dbReference type="Pfam" id="PF02272">
    <property type="entry name" value="DHHA1"/>
    <property type="match status" value="1"/>
</dbReference>
<dbReference type="InterPro" id="IPR038763">
    <property type="entry name" value="DHH_sf"/>
</dbReference>
<dbReference type="GO" id="GO:0006310">
    <property type="term" value="P:DNA recombination"/>
    <property type="evidence" value="ECO:0007669"/>
    <property type="project" value="InterPro"/>
</dbReference>
<proteinExistence type="inferred from homology"/>
<evidence type="ECO:0000313" key="10">
    <source>
        <dbReference type="EMBL" id="OPA80378.1"/>
    </source>
</evidence>
<dbReference type="Gene3D" id="3.10.310.30">
    <property type="match status" value="1"/>
</dbReference>
<comment type="caution">
    <text evidence="10">The sequence shown here is derived from an EMBL/GenBank/DDBJ whole genome shotgun (WGS) entry which is preliminary data.</text>
</comment>
<keyword evidence="3" id="KW-0540">Nuclease</keyword>
<dbReference type="RefSeq" id="WP_078497727.1">
    <property type="nucleotide sequence ID" value="NZ_MSZX01000002.1"/>
</dbReference>
<evidence type="ECO:0000259" key="7">
    <source>
        <dbReference type="Pfam" id="PF02272"/>
    </source>
</evidence>
<dbReference type="AlphaFoldDB" id="A0A1T2XKP2"/>
<dbReference type="InterPro" id="IPR041122">
    <property type="entry name" value="RecJ_OB"/>
</dbReference>
<dbReference type="OrthoDB" id="9809852at2"/>
<dbReference type="Pfam" id="PF17768">
    <property type="entry name" value="RecJ_OB"/>
    <property type="match status" value="1"/>
</dbReference>
<evidence type="ECO:0000256" key="2">
    <source>
        <dbReference type="ARBA" id="ARBA00019841"/>
    </source>
</evidence>
<dbReference type="STRING" id="1324314.BVG16_06505"/>
<accession>A0A1T2XKP2</accession>
<dbReference type="InterPro" id="IPR001667">
    <property type="entry name" value="DDH_dom"/>
</dbReference>
<dbReference type="NCBIfam" id="TIGR00644">
    <property type="entry name" value="recJ"/>
    <property type="match status" value="1"/>
</dbReference>
<evidence type="ECO:0000256" key="4">
    <source>
        <dbReference type="ARBA" id="ARBA00022801"/>
    </source>
</evidence>
<dbReference type="InterPro" id="IPR003156">
    <property type="entry name" value="DHHA1_dom"/>
</dbReference>
<dbReference type="EMBL" id="MSZX01000002">
    <property type="protein sequence ID" value="OPA80378.1"/>
    <property type="molecule type" value="Genomic_DNA"/>
</dbReference>